<dbReference type="InParanoid" id="B0DNK7"/>
<dbReference type="EMBL" id="DS547121">
    <property type="protein sequence ID" value="EDR03960.1"/>
    <property type="molecule type" value="Genomic_DNA"/>
</dbReference>
<name>B0DNK7_LACBS</name>
<evidence type="ECO:0000256" key="1">
    <source>
        <dbReference type="SAM" id="MobiDB-lite"/>
    </source>
</evidence>
<protein>
    <submittedName>
        <fullName evidence="2">Predicted protein</fullName>
    </submittedName>
</protein>
<feature type="compositionally biased region" description="Acidic residues" evidence="1">
    <location>
        <begin position="34"/>
        <end position="55"/>
    </location>
</feature>
<gene>
    <name evidence="2" type="ORF">LACBIDRAFT_331135</name>
</gene>
<dbReference type="Proteomes" id="UP000001194">
    <property type="component" value="Unassembled WGS sequence"/>
</dbReference>
<keyword evidence="3" id="KW-1185">Reference proteome</keyword>
<organism evidence="3">
    <name type="scientific">Laccaria bicolor (strain S238N-H82 / ATCC MYA-4686)</name>
    <name type="common">Bicoloured deceiver</name>
    <name type="synonym">Laccaria laccata var. bicolor</name>
    <dbReference type="NCBI Taxonomy" id="486041"/>
    <lineage>
        <taxon>Eukaryota</taxon>
        <taxon>Fungi</taxon>
        <taxon>Dikarya</taxon>
        <taxon>Basidiomycota</taxon>
        <taxon>Agaricomycotina</taxon>
        <taxon>Agaricomycetes</taxon>
        <taxon>Agaricomycetidae</taxon>
        <taxon>Agaricales</taxon>
        <taxon>Agaricineae</taxon>
        <taxon>Hydnangiaceae</taxon>
        <taxon>Laccaria</taxon>
    </lineage>
</organism>
<dbReference type="RefSeq" id="XP_001885528.1">
    <property type="nucleotide sequence ID" value="XM_001885493.1"/>
</dbReference>
<dbReference type="KEGG" id="lbc:LACBIDRAFT_331135"/>
<dbReference type="PANTHER" id="PTHR46579">
    <property type="entry name" value="F5/8 TYPE C DOMAIN-CONTAINING PROTEIN-RELATED"/>
    <property type="match status" value="1"/>
</dbReference>
<proteinExistence type="predicted"/>
<sequence>MSSKVIARHQTATKKTEIPTFDEWMATRERLDGEEIMDGSEPEGKEEDLPEEEELLAPRKRRRLAVPHPTRNASQEPPEEFIPPLDVIEDGYREDLDEEGEGNYHGPQYDFDVDEEDEVQDRPRNESDEDEQDNAVGVPGHQRIETPEPDVEGNAPVLNPSRIEHLRFAQEFIHEVSCATLDNGGLDDLTIDNLRYPDEAPVDISDLDTRLSLNIFLSCKNASEQTYTDVRDSILMRYPDSGMLSYYDIKKLVAKITGVCAIYDDMCINGCHAFTGPFADLQSCHVCSELRYDPDEFASSGKKILRQQACTIPLGPQLQALRRSPQGARAIRYRHRKIMEIIEAFNTANPDEFVYDDIFSGEHVLDLCETFTEDDTTVVYSIDGAQLYQNKKSDTWIAIWIVMDIDPKTRYKKKRFIPTLIIPGPNKPKNIDSYTFRSFHHLSALQRENDGAGLPVWDAEKECVVPSKIGLIGGLADAVGLTELDGRVGHHGAQGCRIGCEMMGMHKPNSGHYYAVHLSPINGDGPMRRDFDFRSSTVGSKRDTPEDYATKIATLVGSANQNEYEQNRKATGLSKPSIISGLEPSLTVRVPLCFSVDLMHLIINLGELHMSHWRGTMTFDHTTDNKLMWEWATLTGNTWTQHGKLVAAATQYFPSSFHRPPRNPAEKISSGFKATEWYLYIFGLGPGFFRTFLPKKYWQNFCKLVHGMRGVIQRRITGKQVREAHSFFIQFVEEYELLYYRRRMDRIHYCRPCIHTLLHICPEITRIGPGAYITQFPLERAIGDLGQSIRQPATPFANLAQVALRQAQANALTVLCPELDKTLKPSLPRLSYDLGEGSVLLRPRDRHVKKLTGPHRIAVNVALRQSALRKWGRLRLPNGQVARSVYSESRRGGPNKRNTRNVKVKFNGEIGFAEVQFYFLVENAEQKLDAYALISLYGPPDADMLEDSYHTLWACTYNGDNSLEVIPVSEIISVVSMQPLPPKAGDPENLWYFSHGQSDDVGNSVDKEQQNIHLEGPHKDFDEHQPLGSYNNTRNGFSTMTTTGQHGPGMSSAGPSSYNADNTVATATHHNLLGSGNQAYSSLYEAHIGLKHRYELQKELVCGLKDELAALRQQVLDQPTKSGSTSGYHYL</sequence>
<dbReference type="PANTHER" id="PTHR46579:SF1">
    <property type="entry name" value="F5_8 TYPE C DOMAIN-CONTAINING PROTEIN"/>
    <property type="match status" value="1"/>
</dbReference>
<evidence type="ECO:0000313" key="2">
    <source>
        <dbReference type="EMBL" id="EDR03960.1"/>
    </source>
</evidence>
<feature type="region of interest" description="Disordered" evidence="1">
    <location>
        <begin position="1"/>
        <end position="156"/>
    </location>
</feature>
<dbReference type="GeneID" id="6081044"/>
<accession>B0DNK7</accession>
<dbReference type="HOGENOM" id="CLU_007337_0_2_1"/>
<dbReference type="OrthoDB" id="2669721at2759"/>
<reference evidence="2 3" key="1">
    <citation type="journal article" date="2008" name="Nature">
        <title>The genome of Laccaria bicolor provides insights into mycorrhizal symbiosis.</title>
        <authorList>
            <person name="Martin F."/>
            <person name="Aerts A."/>
            <person name="Ahren D."/>
            <person name="Brun A."/>
            <person name="Danchin E.G.J."/>
            <person name="Duchaussoy F."/>
            <person name="Gibon J."/>
            <person name="Kohler A."/>
            <person name="Lindquist E."/>
            <person name="Pereda V."/>
            <person name="Salamov A."/>
            <person name="Shapiro H.J."/>
            <person name="Wuyts J."/>
            <person name="Blaudez D."/>
            <person name="Buee M."/>
            <person name="Brokstein P."/>
            <person name="Canbaeck B."/>
            <person name="Cohen D."/>
            <person name="Courty P.E."/>
            <person name="Coutinho P.M."/>
            <person name="Delaruelle C."/>
            <person name="Detter J.C."/>
            <person name="Deveau A."/>
            <person name="DiFazio S."/>
            <person name="Duplessis S."/>
            <person name="Fraissinet-Tachet L."/>
            <person name="Lucic E."/>
            <person name="Frey-Klett P."/>
            <person name="Fourrey C."/>
            <person name="Feussner I."/>
            <person name="Gay G."/>
            <person name="Grimwood J."/>
            <person name="Hoegger P.J."/>
            <person name="Jain P."/>
            <person name="Kilaru S."/>
            <person name="Labbe J."/>
            <person name="Lin Y.C."/>
            <person name="Legue V."/>
            <person name="Le Tacon F."/>
            <person name="Marmeisse R."/>
            <person name="Melayah D."/>
            <person name="Montanini B."/>
            <person name="Muratet M."/>
            <person name="Nehls U."/>
            <person name="Niculita-Hirzel H."/>
            <person name="Oudot-Le Secq M.P."/>
            <person name="Peter M."/>
            <person name="Quesneville H."/>
            <person name="Rajashekar B."/>
            <person name="Reich M."/>
            <person name="Rouhier N."/>
            <person name="Schmutz J."/>
            <person name="Yin T."/>
            <person name="Chalot M."/>
            <person name="Henrissat B."/>
            <person name="Kuees U."/>
            <person name="Lucas S."/>
            <person name="Van de Peer Y."/>
            <person name="Podila G.K."/>
            <person name="Polle A."/>
            <person name="Pukkila P.J."/>
            <person name="Richardson P.M."/>
            <person name="Rouze P."/>
            <person name="Sanders I.R."/>
            <person name="Stajich J.E."/>
            <person name="Tunlid A."/>
            <person name="Tuskan G."/>
            <person name="Grigoriev I.V."/>
        </authorList>
    </citation>
    <scope>NUCLEOTIDE SEQUENCE [LARGE SCALE GENOMIC DNA]</scope>
    <source>
        <strain evidence="3">S238N-H82 / ATCC MYA-4686</strain>
    </source>
</reference>
<evidence type="ECO:0000313" key="3">
    <source>
        <dbReference type="Proteomes" id="UP000001194"/>
    </source>
</evidence>
<dbReference type="AlphaFoldDB" id="B0DNK7"/>